<feature type="compositionally biased region" description="Low complexity" evidence="1">
    <location>
        <begin position="225"/>
        <end position="240"/>
    </location>
</feature>
<evidence type="ECO:0000256" key="1">
    <source>
        <dbReference type="SAM" id="MobiDB-lite"/>
    </source>
</evidence>
<proteinExistence type="predicted"/>
<dbReference type="InterPro" id="IPR046704">
    <property type="entry name" value="DUF6777"/>
</dbReference>
<feature type="compositionally biased region" description="Low complexity" evidence="1">
    <location>
        <begin position="11"/>
        <end position="20"/>
    </location>
</feature>
<feature type="compositionally biased region" description="Low complexity" evidence="1">
    <location>
        <begin position="280"/>
        <end position="292"/>
    </location>
</feature>
<gene>
    <name evidence="3" type="ORF">CP980_05275</name>
</gene>
<feature type="region of interest" description="Disordered" evidence="1">
    <location>
        <begin position="193"/>
        <end position="408"/>
    </location>
</feature>
<dbReference type="Pfam" id="PF20568">
    <property type="entry name" value="DUF6777"/>
    <property type="match status" value="1"/>
</dbReference>
<dbReference type="Proteomes" id="UP000325563">
    <property type="component" value="Chromosome"/>
</dbReference>
<feature type="compositionally biased region" description="Pro residues" evidence="1">
    <location>
        <begin position="312"/>
        <end position="321"/>
    </location>
</feature>
<feature type="domain" description="DUF6777" evidence="2">
    <location>
        <begin position="34"/>
        <end position="196"/>
    </location>
</feature>
<feature type="compositionally biased region" description="Pro residues" evidence="1">
    <location>
        <begin position="252"/>
        <end position="261"/>
    </location>
</feature>
<evidence type="ECO:0000259" key="2">
    <source>
        <dbReference type="Pfam" id="PF20568"/>
    </source>
</evidence>
<evidence type="ECO:0000313" key="4">
    <source>
        <dbReference type="Proteomes" id="UP000325563"/>
    </source>
</evidence>
<dbReference type="AlphaFoldDB" id="A0A5J6IZW2"/>
<dbReference type="EMBL" id="CP023692">
    <property type="protein sequence ID" value="QEV44557.1"/>
    <property type="molecule type" value="Genomic_DNA"/>
</dbReference>
<name>A0A5J6IZW2_STRVI</name>
<evidence type="ECO:0000313" key="3">
    <source>
        <dbReference type="EMBL" id="QEV44557.1"/>
    </source>
</evidence>
<keyword evidence="4" id="KW-1185">Reference proteome</keyword>
<sequence length="408" mass="41668">MGTAGPDPFTASSATAESAPAQPPLPNPAGQGIRTVGAATPGLYAGTKRLGSCDVEQQLRALTEDDAKAKAFAEAVSVETAKLPEFLRGLTPVVLRADTRVTNHAFRGGRGEAFQSVLQAGTAVLVDDHGMPRVRCACGNPLQAPRAPKGSPALKGEQWSGYQAQQVIVIEPTPHPIKSLVLVNIADNTWMERKTGDDGAQDATPQQVPAFDPANGIPTGPVTPPAAAAPEPCAPPETDAGAGTNGLTRTAPPAPPKPPAGPGALPAPEATDCVPAHGEQAGPDQQAAPDQQARPDRPAQPSPAAPQQQRPGQPPAAPRPDAPANQQGDVPPDALGDQGLPQEADGSRPLQPDQGDPFAQGDPFTQGDPFGRGDDPFAPSGQDAPYDPFGGPDRQQPPANPARSLGSA</sequence>
<reference evidence="3 4" key="1">
    <citation type="submission" date="2017-09" db="EMBL/GenBank/DDBJ databases">
        <authorList>
            <person name="Lee N."/>
            <person name="Cho B.-K."/>
        </authorList>
    </citation>
    <scope>NUCLEOTIDE SEQUENCE [LARGE SCALE GENOMIC DNA]</scope>
    <source>
        <strain evidence="3 4">ATCC 27476</strain>
    </source>
</reference>
<protein>
    <recommendedName>
        <fullName evidence="2">DUF6777 domain-containing protein</fullName>
    </recommendedName>
</protein>
<accession>A0A5J6IZW2</accession>
<dbReference type="KEGG" id="svn:CP980_05275"/>
<feature type="region of interest" description="Disordered" evidence="1">
    <location>
        <begin position="1"/>
        <end position="36"/>
    </location>
</feature>
<organism evidence="3 4">
    <name type="scientific">Streptomyces vinaceus</name>
    <dbReference type="NCBI Taxonomy" id="1960"/>
    <lineage>
        <taxon>Bacteria</taxon>
        <taxon>Bacillati</taxon>
        <taxon>Actinomycetota</taxon>
        <taxon>Actinomycetes</taxon>
        <taxon>Kitasatosporales</taxon>
        <taxon>Streptomycetaceae</taxon>
        <taxon>Streptomyces</taxon>
    </lineage>
</organism>